<gene>
    <name evidence="1" type="ORF">Ddye_008752</name>
</gene>
<dbReference type="AlphaFoldDB" id="A0AAD9XAD3"/>
<accession>A0AAD9XAD3</accession>
<reference evidence="1" key="1">
    <citation type="journal article" date="2023" name="Plant J.">
        <title>Genome sequences and population genomics provide insights into the demographic history, inbreeding, and mutation load of two 'living fossil' tree species of Dipteronia.</title>
        <authorList>
            <person name="Feng Y."/>
            <person name="Comes H.P."/>
            <person name="Chen J."/>
            <person name="Zhu S."/>
            <person name="Lu R."/>
            <person name="Zhang X."/>
            <person name="Li P."/>
            <person name="Qiu J."/>
            <person name="Olsen K.M."/>
            <person name="Qiu Y."/>
        </authorList>
    </citation>
    <scope>NUCLEOTIDE SEQUENCE</scope>
    <source>
        <strain evidence="1">KIB01</strain>
    </source>
</reference>
<name>A0AAD9XAD3_9ROSI</name>
<organism evidence="1 2">
    <name type="scientific">Dipteronia dyeriana</name>
    <dbReference type="NCBI Taxonomy" id="168575"/>
    <lineage>
        <taxon>Eukaryota</taxon>
        <taxon>Viridiplantae</taxon>
        <taxon>Streptophyta</taxon>
        <taxon>Embryophyta</taxon>
        <taxon>Tracheophyta</taxon>
        <taxon>Spermatophyta</taxon>
        <taxon>Magnoliopsida</taxon>
        <taxon>eudicotyledons</taxon>
        <taxon>Gunneridae</taxon>
        <taxon>Pentapetalae</taxon>
        <taxon>rosids</taxon>
        <taxon>malvids</taxon>
        <taxon>Sapindales</taxon>
        <taxon>Sapindaceae</taxon>
        <taxon>Hippocastanoideae</taxon>
        <taxon>Acereae</taxon>
        <taxon>Dipteronia</taxon>
    </lineage>
</organism>
<evidence type="ECO:0000313" key="1">
    <source>
        <dbReference type="EMBL" id="KAK2655700.1"/>
    </source>
</evidence>
<evidence type="ECO:0000313" key="2">
    <source>
        <dbReference type="Proteomes" id="UP001280121"/>
    </source>
</evidence>
<sequence>MAYFFKLQDFNCYVKSLNNDGRPNEYCLFLNQKDIEGSGLLDFSDWTLQYDVNKVVILYRCNNCGREGDSLFIPKNVECLGITDCKRNPHKQYSNIQHT</sequence>
<dbReference type="Proteomes" id="UP001280121">
    <property type="component" value="Unassembled WGS sequence"/>
</dbReference>
<keyword evidence="2" id="KW-1185">Reference proteome</keyword>
<dbReference type="EMBL" id="JANJYI010000003">
    <property type="protein sequence ID" value="KAK2655700.1"/>
    <property type="molecule type" value="Genomic_DNA"/>
</dbReference>
<comment type="caution">
    <text evidence="1">The sequence shown here is derived from an EMBL/GenBank/DDBJ whole genome shotgun (WGS) entry which is preliminary data.</text>
</comment>
<proteinExistence type="predicted"/>
<protein>
    <submittedName>
        <fullName evidence="1">Uncharacterized protein</fullName>
    </submittedName>
</protein>